<dbReference type="Pfam" id="PF00160">
    <property type="entry name" value="Pro_isomerase"/>
    <property type="match status" value="1"/>
</dbReference>
<evidence type="ECO:0000313" key="8">
    <source>
        <dbReference type="Proteomes" id="UP000001302"/>
    </source>
</evidence>
<dbReference type="PANTHER" id="PTHR45625">
    <property type="entry name" value="PEPTIDYL-PROLYL CIS-TRANS ISOMERASE-RELATED"/>
    <property type="match status" value="1"/>
</dbReference>
<dbReference type="EC" id="5.2.1.8" evidence="2"/>
<reference evidence="8" key="1">
    <citation type="submission" date="2010-08" db="EMBL/GenBank/DDBJ databases">
        <title>Genome sequence of Parvularcula bermudensis HTCC2503.</title>
        <authorList>
            <person name="Kang D.-M."/>
            <person name="Oh H.-M."/>
            <person name="Cho J.-C."/>
        </authorList>
    </citation>
    <scope>NUCLEOTIDE SEQUENCE [LARGE SCALE GENOMIC DNA]</scope>
    <source>
        <strain evidence="8">ATCC BAA-594 / HTCC2503 / KCTC 12087</strain>
    </source>
</reference>
<dbReference type="OrthoDB" id="9807797at2"/>
<reference evidence="7 8" key="2">
    <citation type="journal article" date="2011" name="J. Bacteriol.">
        <title>Complete genome sequence of strain HTCC2503T of Parvularcula bermudensis, the type species of the order "Parvularculales" in the class Alphaproteobacteria.</title>
        <authorList>
            <person name="Oh H.M."/>
            <person name="Kang I."/>
            <person name="Vergin K.L."/>
            <person name="Kang D."/>
            <person name="Rhee K.H."/>
            <person name="Giovannoni S.J."/>
            <person name="Cho J.C."/>
        </authorList>
    </citation>
    <scope>NUCLEOTIDE SEQUENCE [LARGE SCALE GENOMIC DNA]</scope>
    <source>
        <strain evidence="8">ATCC BAA-594 / HTCC2503 / KCTC 12087</strain>
    </source>
</reference>
<comment type="similarity">
    <text evidence="1">Belongs to the cyclophilin-type PPIase family.</text>
</comment>
<evidence type="ECO:0000256" key="3">
    <source>
        <dbReference type="ARBA" id="ARBA00023110"/>
    </source>
</evidence>
<dbReference type="EMBL" id="CP002156">
    <property type="protein sequence ID" value="ADM10101.1"/>
    <property type="molecule type" value="Genomic_DNA"/>
</dbReference>
<dbReference type="KEGG" id="pbr:PB2503_10249"/>
<accession>E0TFY2</accession>
<feature type="chain" id="PRO_5003140658" description="peptidylprolyl isomerase" evidence="5">
    <location>
        <begin position="22"/>
        <end position="302"/>
    </location>
</feature>
<protein>
    <recommendedName>
        <fullName evidence="2">peptidylprolyl isomerase</fullName>
        <ecNumber evidence="2">5.2.1.8</ecNumber>
    </recommendedName>
</protein>
<keyword evidence="5" id="KW-0732">Signal</keyword>
<keyword evidence="4 7" id="KW-0413">Isomerase</keyword>
<evidence type="ECO:0000256" key="1">
    <source>
        <dbReference type="ARBA" id="ARBA00007365"/>
    </source>
</evidence>
<gene>
    <name evidence="7" type="ordered locus">PB2503_10249</name>
</gene>
<dbReference type="InterPro" id="IPR044666">
    <property type="entry name" value="Cyclophilin_A-like"/>
</dbReference>
<dbReference type="PROSITE" id="PS50072">
    <property type="entry name" value="CSA_PPIASE_2"/>
    <property type="match status" value="1"/>
</dbReference>
<dbReference type="PANTHER" id="PTHR45625:SF4">
    <property type="entry name" value="PEPTIDYLPROLYL ISOMERASE DOMAIN AND WD REPEAT-CONTAINING PROTEIN 1"/>
    <property type="match status" value="1"/>
</dbReference>
<keyword evidence="3" id="KW-0697">Rotamase</keyword>
<feature type="domain" description="PPIase cyclophilin-type" evidence="6">
    <location>
        <begin position="54"/>
        <end position="248"/>
    </location>
</feature>
<dbReference type="PROSITE" id="PS00170">
    <property type="entry name" value="CSA_PPIASE_1"/>
    <property type="match status" value="1"/>
</dbReference>
<dbReference type="eggNOG" id="COG0652">
    <property type="taxonomic scope" value="Bacteria"/>
</dbReference>
<keyword evidence="8" id="KW-1185">Reference proteome</keyword>
<dbReference type="GO" id="GO:0006457">
    <property type="term" value="P:protein folding"/>
    <property type="evidence" value="ECO:0007669"/>
    <property type="project" value="InterPro"/>
</dbReference>
<dbReference type="HOGENOM" id="CLU_068027_0_0_5"/>
<dbReference type="InterPro" id="IPR029000">
    <property type="entry name" value="Cyclophilin-like_dom_sf"/>
</dbReference>
<evidence type="ECO:0000313" key="7">
    <source>
        <dbReference type="EMBL" id="ADM10101.1"/>
    </source>
</evidence>
<dbReference type="GO" id="GO:0003755">
    <property type="term" value="F:peptidyl-prolyl cis-trans isomerase activity"/>
    <property type="evidence" value="ECO:0007669"/>
    <property type="project" value="UniProtKB-KW"/>
</dbReference>
<sequence length="302" mass="32351">MTIFSPSILGGALAAVGLAMAAPAAAATMAVQSAAERLLENAPEEAWKAVSPQNLLVMELPSGPMIIEMRPDLAPNHVARIQTLARRRFYDGAPFHRVIEGFMAQGGDPTGTGEGGSSLPDLQGEFAQPIEAVADKAIIGRDSRAAQIGFVGSVPVGTQPPTLPSLLVDDTVALWGLHCQGVMSMARTNDPNSANSQFFVMFGDNRDSLDQRYTVWGRVVDGYINARRINRGEPPTRPTPIVRARLMSDLPTDQRKTIEVLDPSTAVFKDYLRARGILSADGFVENACNVSVPVRINGEITS</sequence>
<evidence type="ECO:0000259" key="6">
    <source>
        <dbReference type="PROSITE" id="PS50072"/>
    </source>
</evidence>
<dbReference type="SUPFAM" id="SSF50891">
    <property type="entry name" value="Cyclophilin-like"/>
    <property type="match status" value="1"/>
</dbReference>
<name>E0TFY2_PARBH</name>
<dbReference type="InterPro" id="IPR002130">
    <property type="entry name" value="Cyclophilin-type_PPIase_dom"/>
</dbReference>
<proteinExistence type="inferred from homology"/>
<dbReference type="AlphaFoldDB" id="E0TFY2"/>
<dbReference type="InterPro" id="IPR020892">
    <property type="entry name" value="Cyclophilin-type_PPIase_CS"/>
</dbReference>
<evidence type="ECO:0000256" key="4">
    <source>
        <dbReference type="ARBA" id="ARBA00023235"/>
    </source>
</evidence>
<evidence type="ECO:0000256" key="5">
    <source>
        <dbReference type="SAM" id="SignalP"/>
    </source>
</evidence>
<evidence type="ECO:0000256" key="2">
    <source>
        <dbReference type="ARBA" id="ARBA00013194"/>
    </source>
</evidence>
<organism evidence="7 8">
    <name type="scientific">Parvularcula bermudensis (strain ATCC BAA-594 / HTCC2503 / KCTC 12087)</name>
    <dbReference type="NCBI Taxonomy" id="314260"/>
    <lineage>
        <taxon>Bacteria</taxon>
        <taxon>Pseudomonadati</taxon>
        <taxon>Pseudomonadota</taxon>
        <taxon>Alphaproteobacteria</taxon>
        <taxon>Parvularculales</taxon>
        <taxon>Parvularculaceae</taxon>
        <taxon>Parvularcula</taxon>
    </lineage>
</organism>
<dbReference type="Proteomes" id="UP000001302">
    <property type="component" value="Chromosome"/>
</dbReference>
<dbReference type="CDD" id="cd00317">
    <property type="entry name" value="cyclophilin"/>
    <property type="match status" value="1"/>
</dbReference>
<dbReference type="Gene3D" id="2.40.100.10">
    <property type="entry name" value="Cyclophilin-like"/>
    <property type="match status" value="1"/>
</dbReference>
<feature type="signal peptide" evidence="5">
    <location>
        <begin position="1"/>
        <end position="21"/>
    </location>
</feature>
<dbReference type="STRING" id="314260.PB2503_10249"/>